<evidence type="ECO:0000313" key="2">
    <source>
        <dbReference type="Proteomes" id="UP000504631"/>
    </source>
</evidence>
<proteinExistence type="predicted"/>
<sequence length="429" mass="49403">MNPTDKSTAKQNELIATLIEQFESLTHEFRSFRNSTDQNIRNIKEFAETSDRNRSKEMRDLAKTMEIKYDTETDQSQIKAHLETAADNVTDDETDGPDTSQRPRAASSRAAIKPINNYNEDRGLEADKAIRTVETLRGRDDVGVEDFILSVRKARARCKASDRELLLDLILIEKITDNAKRNIRYLKINSFEDLYSCLRQHVLTPTTISNCRDKLKNLKQGATESVQSFNSRFQQQLNELNYAVQNENRTPTERRVAIDIEEREALKTYLLNLRYEIGQMVVSSDPKNLHLAQQLAADREQWLREANRVANRPRNQSHNTTLVSKRTTTDSQPQTSAQLPSRPLDDRMKPKCPKCLRIRHTAEKCYSRNFPFASQGKIPPRVNQTTENPEEAYLELTAPPPEDYYQSYCNEKTEEEPDSSSIPEQESTL</sequence>
<feature type="region of interest" description="Disordered" evidence="1">
    <location>
        <begin position="85"/>
        <end position="116"/>
    </location>
</feature>
<feature type="compositionally biased region" description="Polar residues" evidence="1">
    <location>
        <begin position="419"/>
        <end position="429"/>
    </location>
</feature>
<dbReference type="GeneID" id="117238449"/>
<dbReference type="KEGG" id="bvk:117241065"/>
<feature type="compositionally biased region" description="Polar residues" evidence="1">
    <location>
        <begin position="313"/>
        <end position="339"/>
    </location>
</feature>
<gene>
    <name evidence="3" type="primary">LOC117238449</name>
    <name evidence="4" type="synonym">LOC117241065</name>
</gene>
<accession>A0A6J3L1T2</accession>
<evidence type="ECO:0000313" key="3">
    <source>
        <dbReference type="RefSeq" id="XP_033359230.1"/>
    </source>
</evidence>
<feature type="region of interest" description="Disordered" evidence="1">
    <location>
        <begin position="307"/>
        <end position="350"/>
    </location>
</feature>
<reference evidence="3 4" key="1">
    <citation type="submission" date="2025-04" db="UniProtKB">
        <authorList>
            <consortium name="RefSeq"/>
        </authorList>
    </citation>
    <scope>IDENTIFICATION</scope>
    <source>
        <tissue evidence="3 4">Muscle</tissue>
    </source>
</reference>
<name>A0A6J3L1T2_9HYME</name>
<dbReference type="KEGG" id="bvk:117238449"/>
<evidence type="ECO:0000256" key="1">
    <source>
        <dbReference type="SAM" id="MobiDB-lite"/>
    </source>
</evidence>
<dbReference type="Proteomes" id="UP000504631">
    <property type="component" value="Unplaced"/>
</dbReference>
<dbReference type="RefSeq" id="XP_033362941.1">
    <property type="nucleotide sequence ID" value="XM_033507050.1"/>
</dbReference>
<dbReference type="RefSeq" id="XP_033359230.1">
    <property type="nucleotide sequence ID" value="XM_033503339.1"/>
</dbReference>
<organism evidence="2 3">
    <name type="scientific">Bombus vosnesenskii</name>
    <dbReference type="NCBI Taxonomy" id="207650"/>
    <lineage>
        <taxon>Eukaryota</taxon>
        <taxon>Metazoa</taxon>
        <taxon>Ecdysozoa</taxon>
        <taxon>Arthropoda</taxon>
        <taxon>Hexapoda</taxon>
        <taxon>Insecta</taxon>
        <taxon>Pterygota</taxon>
        <taxon>Neoptera</taxon>
        <taxon>Endopterygota</taxon>
        <taxon>Hymenoptera</taxon>
        <taxon>Apocrita</taxon>
        <taxon>Aculeata</taxon>
        <taxon>Apoidea</taxon>
        <taxon>Anthophila</taxon>
        <taxon>Apidae</taxon>
        <taxon>Bombus</taxon>
        <taxon>Pyrobombus</taxon>
    </lineage>
</organism>
<protein>
    <submittedName>
        <fullName evidence="3">Uncharacterized protein LOC117238449</fullName>
    </submittedName>
    <submittedName>
        <fullName evidence="4">Uncharacterized protein LOC117241065</fullName>
    </submittedName>
</protein>
<dbReference type="AlphaFoldDB" id="A0A6J3L1T2"/>
<evidence type="ECO:0000313" key="4">
    <source>
        <dbReference type="RefSeq" id="XP_033362941.1"/>
    </source>
</evidence>
<keyword evidence="2" id="KW-1185">Reference proteome</keyword>
<feature type="region of interest" description="Disordered" evidence="1">
    <location>
        <begin position="375"/>
        <end position="429"/>
    </location>
</feature>